<organism evidence="3 4">
    <name type="scientific">Aquisphaera giovannonii</name>
    <dbReference type="NCBI Taxonomy" id="406548"/>
    <lineage>
        <taxon>Bacteria</taxon>
        <taxon>Pseudomonadati</taxon>
        <taxon>Planctomycetota</taxon>
        <taxon>Planctomycetia</taxon>
        <taxon>Isosphaerales</taxon>
        <taxon>Isosphaeraceae</taxon>
        <taxon>Aquisphaera</taxon>
    </lineage>
</organism>
<dbReference type="EMBL" id="CP042997">
    <property type="protein sequence ID" value="QEH35990.1"/>
    <property type="molecule type" value="Genomic_DNA"/>
</dbReference>
<feature type="domain" description="Mannosylglycerate hydrolase MGH1-like glycoside hydrolase" evidence="2">
    <location>
        <begin position="442"/>
        <end position="666"/>
    </location>
</feature>
<keyword evidence="4" id="KW-1185">Reference proteome</keyword>
<dbReference type="SUPFAM" id="SSF48208">
    <property type="entry name" value="Six-hairpin glycosidases"/>
    <property type="match status" value="1"/>
</dbReference>
<dbReference type="Pfam" id="PF22422">
    <property type="entry name" value="MGH1-like_GH"/>
    <property type="match status" value="2"/>
</dbReference>
<dbReference type="GO" id="GO:0004573">
    <property type="term" value="F:Glc3Man9GlcNAc2 oligosaccharide glucosidase activity"/>
    <property type="evidence" value="ECO:0007669"/>
    <property type="project" value="InterPro"/>
</dbReference>
<feature type="region of interest" description="Disordered" evidence="1">
    <location>
        <begin position="895"/>
        <end position="953"/>
    </location>
</feature>
<dbReference type="PANTHER" id="PTHR10412:SF10">
    <property type="entry name" value="GLYCOSYL HYDROLASE FAMILY 63 C-TERMINAL DOMAIN-CONTAINING PROTEIN"/>
    <property type="match status" value="1"/>
</dbReference>
<feature type="domain" description="Mannosylglycerate hydrolase MGH1-like glycoside hydrolase" evidence="2">
    <location>
        <begin position="711"/>
        <end position="881"/>
    </location>
</feature>
<evidence type="ECO:0000313" key="3">
    <source>
        <dbReference type="EMBL" id="QEH35990.1"/>
    </source>
</evidence>
<feature type="compositionally biased region" description="Basic and acidic residues" evidence="1">
    <location>
        <begin position="895"/>
        <end position="906"/>
    </location>
</feature>
<evidence type="ECO:0000259" key="2">
    <source>
        <dbReference type="Pfam" id="PF22422"/>
    </source>
</evidence>
<protein>
    <submittedName>
        <fullName evidence="3">Mannosyl oligosaccharide glucosidase</fullName>
    </submittedName>
</protein>
<accession>A0A5B9W7U2</accession>
<evidence type="ECO:0000313" key="4">
    <source>
        <dbReference type="Proteomes" id="UP000324233"/>
    </source>
</evidence>
<dbReference type="Gene3D" id="1.50.10.10">
    <property type="match status" value="1"/>
</dbReference>
<dbReference type="PANTHER" id="PTHR10412">
    <property type="entry name" value="MANNOSYL-OLIGOSACCHARIDE GLUCOSIDASE"/>
    <property type="match status" value="1"/>
</dbReference>
<dbReference type="InterPro" id="IPR004888">
    <property type="entry name" value="Glycoside_hydrolase_63"/>
</dbReference>
<dbReference type="Proteomes" id="UP000324233">
    <property type="component" value="Chromosome"/>
</dbReference>
<dbReference type="GO" id="GO:0009311">
    <property type="term" value="P:oligosaccharide metabolic process"/>
    <property type="evidence" value="ECO:0007669"/>
    <property type="project" value="InterPro"/>
</dbReference>
<dbReference type="InterPro" id="IPR008928">
    <property type="entry name" value="6-hairpin_glycosidase_sf"/>
</dbReference>
<dbReference type="InterPro" id="IPR054491">
    <property type="entry name" value="MGH1-like_GH"/>
</dbReference>
<dbReference type="AlphaFoldDB" id="A0A5B9W7U2"/>
<name>A0A5B9W7U2_9BACT</name>
<dbReference type="KEGG" id="agv:OJF2_45480"/>
<proteinExistence type="predicted"/>
<evidence type="ECO:0000256" key="1">
    <source>
        <dbReference type="SAM" id="MobiDB-lite"/>
    </source>
</evidence>
<sequence>MGVSFDDAESIRLAEDARREKNWKRWGPYLPERQWATVREDYSPDNSCWTSFPYESSIARAYRWGEDGLLGITDRECRLAFAVALWNGADPHLKERLFGLTNPEGNHGEDVKEVYYYLDGTPTHSYLKALYKYPQGRFPYERLREENRARGRGKSEFELVDTGIFDEGRYWDVTVEYAKASPDDVLIRIRAVNRGPEPARLHVLPTLWFRNTWSWGVGYEEGRWSKPALSPVDGGVLAEHETLGRFVLLADVPDARWAFTENETNARVFEGPPNLDVLDGPGGEGRGPCKDAFHRLVVRGDRSAVVEHGGTKAALVREFEAPPGGEAVLRLRLVAEGEANAGASSSSFADFDAVLEDRICEADAFHHLRTPGPLHPEERLIARQAYAGLIWSEQFYHYIVPDWLEGDAKHPNPPEVRDHRINRDWTHLFSRDVLSVPDKWEYPAFFAWDLAFHMVAMARIDGAFAKQQLQLLLREWYMHPNGQLPAYEYDLSNVNPPVHAWACYQVFRRTGGDDFTFLERCFHKLLLNFTWWVNRQDPEGRGVFSGGFLGMDNLGVFDRSQPLPTDGRLQQADGTAWMGFFCTTMLQIALELAVRDPAYEDVASKFFEHYVFISDAINKTCGSGLWDEEDGFYYDKILRGDGSSLPIKLRAMIGLVPLLAVLVLDEQACGRHLPGFQKRLDWFLANRGGRMKRVEELETRGEKPRQRLLLSIAGRRRLERSLHRLLDESAFLSPFGVRSLSREYRDRPYELRIDGRTYSVPYVPGDSATGDFGGNSNWRGPIWMPINVLLIDALREYHRFYGDDVCVECPSGSGRLASLGQVADELCRRLTLLFLPEDGRPRPCHGSLGRFASDPAWKDHHLFYEYFDGDTGRGLGASHQTGWTALIATLIEDRARSHHRDRPEHGHHPHGRAVAPSRSPRPGAAEADLDGSPHRSRGEPNPIPTSRRGDAGG</sequence>
<reference evidence="3 4" key="1">
    <citation type="submission" date="2019-08" db="EMBL/GenBank/DDBJ databases">
        <title>Deep-cultivation of Planctomycetes and their phenomic and genomic characterization uncovers novel biology.</title>
        <authorList>
            <person name="Wiegand S."/>
            <person name="Jogler M."/>
            <person name="Boedeker C."/>
            <person name="Pinto D."/>
            <person name="Vollmers J."/>
            <person name="Rivas-Marin E."/>
            <person name="Kohn T."/>
            <person name="Peeters S.H."/>
            <person name="Heuer A."/>
            <person name="Rast P."/>
            <person name="Oberbeckmann S."/>
            <person name="Bunk B."/>
            <person name="Jeske O."/>
            <person name="Meyerdierks A."/>
            <person name="Storesund J.E."/>
            <person name="Kallscheuer N."/>
            <person name="Luecker S."/>
            <person name="Lage O.M."/>
            <person name="Pohl T."/>
            <person name="Merkel B.J."/>
            <person name="Hornburger P."/>
            <person name="Mueller R.-W."/>
            <person name="Bruemmer F."/>
            <person name="Labrenz M."/>
            <person name="Spormann A.M."/>
            <person name="Op den Camp H."/>
            <person name="Overmann J."/>
            <person name="Amann R."/>
            <person name="Jetten M.S.M."/>
            <person name="Mascher T."/>
            <person name="Medema M.H."/>
            <person name="Devos D.P."/>
            <person name="Kaster A.-K."/>
            <person name="Ovreas L."/>
            <person name="Rohde M."/>
            <person name="Galperin M.Y."/>
            <person name="Jogler C."/>
        </authorList>
    </citation>
    <scope>NUCLEOTIDE SEQUENCE [LARGE SCALE GENOMIC DNA]</scope>
    <source>
        <strain evidence="3 4">OJF2</strain>
    </source>
</reference>
<gene>
    <name evidence="3" type="ORF">OJF2_45480</name>
</gene>
<dbReference type="InterPro" id="IPR012341">
    <property type="entry name" value="6hp_glycosidase-like_sf"/>
</dbReference>